<gene>
    <name evidence="2" type="ORF">EBB79_08300</name>
</gene>
<dbReference type="RefSeq" id="WP_127748457.1">
    <property type="nucleotide sequence ID" value="NZ_CP033219.1"/>
</dbReference>
<dbReference type="Proteomes" id="UP000283063">
    <property type="component" value="Chromosome"/>
</dbReference>
<evidence type="ECO:0000313" key="2">
    <source>
        <dbReference type="EMBL" id="AZV77896.1"/>
    </source>
</evidence>
<accession>A0A3T0N1K3</accession>
<keyword evidence="1" id="KW-0472">Membrane</keyword>
<dbReference type="KEGG" id="sedi:EBB79_08300"/>
<dbReference type="EMBL" id="CP033219">
    <property type="protein sequence ID" value="AZV77896.1"/>
    <property type="molecule type" value="Genomic_DNA"/>
</dbReference>
<sequence>MRRNINRILVFFAVFFIGFGLASTFVSLHGAFKSPGGFGGAMGSTGTLGHNSPNVFDLPSQAARKALRYAPCDHNKSWPQFEAACLDVVNLKRVLPSLTDGQFIYNRITKLWRGAPETVVLKLNLASEAAPVLPPALSGESITGFAKVTPEMSVVLKGTAGLTVKPLGEARQRISDLSPTVWQWTVTGTKTNGAEILLLTVFIHVDDGAPFTLKTFEDEIQVNITDWQWIKGIASEMKPIWAFLIGAIPICWAAYVWLRNRRWKPPTKKWVSLSTQIRSKKSKKNIPRG</sequence>
<keyword evidence="1" id="KW-1133">Transmembrane helix</keyword>
<feature type="transmembrane region" description="Helical" evidence="1">
    <location>
        <begin position="240"/>
        <end position="258"/>
    </location>
</feature>
<reference evidence="2 3" key="1">
    <citation type="submission" date="2018-10" db="EMBL/GenBank/DDBJ databases">
        <title>Parasedimentitalea marina sp. nov., a psychrophilic bacterium isolated from deep seawater of the New Britain Trench.</title>
        <authorList>
            <person name="Cao J."/>
        </authorList>
    </citation>
    <scope>NUCLEOTIDE SEQUENCE [LARGE SCALE GENOMIC DNA]</scope>
    <source>
        <strain evidence="2 3">W43</strain>
    </source>
</reference>
<dbReference type="AlphaFoldDB" id="A0A3T0N1K3"/>
<protein>
    <submittedName>
        <fullName evidence="2">Uncharacterized protein</fullName>
    </submittedName>
</protein>
<dbReference type="OrthoDB" id="7619296at2"/>
<name>A0A3T0N1K3_9RHOB</name>
<evidence type="ECO:0000256" key="1">
    <source>
        <dbReference type="SAM" id="Phobius"/>
    </source>
</evidence>
<proteinExistence type="predicted"/>
<keyword evidence="3" id="KW-1185">Reference proteome</keyword>
<evidence type="ECO:0000313" key="3">
    <source>
        <dbReference type="Proteomes" id="UP000283063"/>
    </source>
</evidence>
<organism evidence="2 3">
    <name type="scientific">Parasedimentitalea marina</name>
    <dbReference type="NCBI Taxonomy" id="2483033"/>
    <lineage>
        <taxon>Bacteria</taxon>
        <taxon>Pseudomonadati</taxon>
        <taxon>Pseudomonadota</taxon>
        <taxon>Alphaproteobacteria</taxon>
        <taxon>Rhodobacterales</taxon>
        <taxon>Paracoccaceae</taxon>
        <taxon>Parasedimentitalea</taxon>
    </lineage>
</organism>
<keyword evidence="1" id="KW-0812">Transmembrane</keyword>